<evidence type="ECO:0000313" key="1">
    <source>
        <dbReference type="EMBL" id="TXD73911.1"/>
    </source>
</evidence>
<protein>
    <recommendedName>
        <fullName evidence="3">Restriction endonuclease</fullName>
    </recommendedName>
</protein>
<dbReference type="AlphaFoldDB" id="A0A5C6Z3C5"/>
<dbReference type="EMBL" id="VORT01000003">
    <property type="protein sequence ID" value="TXD73911.1"/>
    <property type="molecule type" value="Genomic_DNA"/>
</dbReference>
<sequence>MNRRLPLPLNSPSDFPINGWRLSHAIAMTISSRNLYNTEYWLDAIASNLGLSSLIDRHSPNIRINSKRIESLRDFSRTSRIGETSQGTVYLYLEKNGYPYIVDFHIFCKNRGITIPPKSSTPDFVAQNQIASNQLCLVESKGKETTSSGSFKTKLKKALSQCDSGEQIINNNGYYNVTKKFGFCAEWSDENNDDDSMLHWVDPENEVNRIKDNDSVLKLHYAAWFYMIGDFRNSKNLMNGKSIEISTLSEIFIDDNKYFIPDGFPNLEDFSIKDDIFSSGFFEIFSLIRFINRNPINFLPAISETVVRYLEKSETQISPKMNFESFSSEDFEFFADGTAIIKKPNE</sequence>
<gene>
    <name evidence="1" type="ORF">ESU54_05425</name>
</gene>
<comment type="caution">
    <text evidence="1">The sequence shown here is derived from an EMBL/GenBank/DDBJ whole genome shotgun (WGS) entry which is preliminary data.</text>
</comment>
<proteinExistence type="predicted"/>
<evidence type="ECO:0008006" key="3">
    <source>
        <dbReference type="Google" id="ProtNLM"/>
    </source>
</evidence>
<dbReference type="OrthoDB" id="1494993at2"/>
<evidence type="ECO:0000313" key="2">
    <source>
        <dbReference type="Proteomes" id="UP000321497"/>
    </source>
</evidence>
<organism evidence="1 2">
    <name type="scientific">Aequorivita antarctica</name>
    <dbReference type="NCBI Taxonomy" id="153266"/>
    <lineage>
        <taxon>Bacteria</taxon>
        <taxon>Pseudomonadati</taxon>
        <taxon>Bacteroidota</taxon>
        <taxon>Flavobacteriia</taxon>
        <taxon>Flavobacteriales</taxon>
        <taxon>Flavobacteriaceae</taxon>
        <taxon>Aequorivita</taxon>
    </lineage>
</organism>
<dbReference type="Proteomes" id="UP000321497">
    <property type="component" value="Unassembled WGS sequence"/>
</dbReference>
<reference evidence="1 2" key="1">
    <citation type="submission" date="2019-08" db="EMBL/GenBank/DDBJ databases">
        <title>Genome of Aequorivita antarctica SW49 (type strain).</title>
        <authorList>
            <person name="Bowman J.P."/>
        </authorList>
    </citation>
    <scope>NUCLEOTIDE SEQUENCE [LARGE SCALE GENOMIC DNA]</scope>
    <source>
        <strain evidence="1 2">SW49</strain>
    </source>
</reference>
<keyword evidence="2" id="KW-1185">Reference proteome</keyword>
<dbReference type="RefSeq" id="WP_146743966.1">
    <property type="nucleotide sequence ID" value="NZ_UEGI01000002.1"/>
</dbReference>
<accession>A0A5C6Z3C5</accession>
<name>A0A5C6Z3C5_9FLAO</name>